<gene>
    <name evidence="2" type="ORF">H8L47_22705</name>
</gene>
<dbReference type="InterPro" id="IPR029068">
    <property type="entry name" value="Glyas_Bleomycin-R_OHBP_Dase"/>
</dbReference>
<dbReference type="PROSITE" id="PS51819">
    <property type="entry name" value="VOC"/>
    <property type="match status" value="1"/>
</dbReference>
<dbReference type="Proteomes" id="UP000646911">
    <property type="component" value="Unassembled WGS sequence"/>
</dbReference>
<evidence type="ECO:0000313" key="3">
    <source>
        <dbReference type="Proteomes" id="UP000646911"/>
    </source>
</evidence>
<dbReference type="RefSeq" id="WP_186955893.1">
    <property type="nucleotide sequence ID" value="NZ_JACOFX010000016.1"/>
</dbReference>
<dbReference type="InterPro" id="IPR004360">
    <property type="entry name" value="Glyas_Fos-R_dOase_dom"/>
</dbReference>
<dbReference type="Pfam" id="PF00903">
    <property type="entry name" value="Glyoxalase"/>
    <property type="match status" value="1"/>
</dbReference>
<dbReference type="Gene3D" id="3.10.180.10">
    <property type="entry name" value="2,3-Dihydroxybiphenyl 1,2-Dioxygenase, domain 1"/>
    <property type="match status" value="1"/>
</dbReference>
<dbReference type="PANTHER" id="PTHR35006:SF4">
    <property type="entry name" value="BLR7706 PROTEIN"/>
    <property type="match status" value="1"/>
</dbReference>
<dbReference type="SUPFAM" id="SSF54593">
    <property type="entry name" value="Glyoxalase/Bleomycin resistance protein/Dihydroxybiphenyl dioxygenase"/>
    <property type="match status" value="1"/>
</dbReference>
<sequence>MLHHISLGVRDLILAGAFYDAALGALGYRRVFEDDTALGYGLHDDEDILCLKLRADASPPGPGFHLAFTAATRSAVDQFHASALTVGGSDNGAPGLRPDYGTYYYAAFLVDPDGHHIEAVTKVVA</sequence>
<keyword evidence="3" id="KW-1185">Reference proteome</keyword>
<accession>A0ABR6ZG88</accession>
<dbReference type="CDD" id="cd07262">
    <property type="entry name" value="VOC_like"/>
    <property type="match status" value="1"/>
</dbReference>
<protein>
    <submittedName>
        <fullName evidence="2">VOC family protein</fullName>
    </submittedName>
</protein>
<evidence type="ECO:0000259" key="1">
    <source>
        <dbReference type="PROSITE" id="PS51819"/>
    </source>
</evidence>
<evidence type="ECO:0000313" key="2">
    <source>
        <dbReference type="EMBL" id="MBC3910381.1"/>
    </source>
</evidence>
<comment type="caution">
    <text evidence="2">The sequence shown here is derived from an EMBL/GenBank/DDBJ whole genome shotgun (WGS) entry which is preliminary data.</text>
</comment>
<name>A0ABR6ZG88_9BURK</name>
<dbReference type="PANTHER" id="PTHR35006">
    <property type="entry name" value="GLYOXALASE FAMILY PROTEIN (AFU_ORTHOLOGUE AFUA_5G14830)"/>
    <property type="match status" value="1"/>
</dbReference>
<dbReference type="EMBL" id="JACOFX010000016">
    <property type="protein sequence ID" value="MBC3910381.1"/>
    <property type="molecule type" value="Genomic_DNA"/>
</dbReference>
<dbReference type="InterPro" id="IPR037523">
    <property type="entry name" value="VOC_core"/>
</dbReference>
<organism evidence="2 3">
    <name type="scientific">Undibacterium umbellatum</name>
    <dbReference type="NCBI Taxonomy" id="2762300"/>
    <lineage>
        <taxon>Bacteria</taxon>
        <taxon>Pseudomonadati</taxon>
        <taxon>Pseudomonadota</taxon>
        <taxon>Betaproteobacteria</taxon>
        <taxon>Burkholderiales</taxon>
        <taxon>Oxalobacteraceae</taxon>
        <taxon>Undibacterium</taxon>
    </lineage>
</organism>
<reference evidence="2 3" key="1">
    <citation type="submission" date="2020-08" db="EMBL/GenBank/DDBJ databases">
        <title>Novel species isolated from subtropical streams in China.</title>
        <authorList>
            <person name="Lu H."/>
        </authorList>
    </citation>
    <scope>NUCLEOTIDE SEQUENCE [LARGE SCALE GENOMIC DNA]</scope>
    <source>
        <strain evidence="2 3">NL8W</strain>
    </source>
</reference>
<proteinExistence type="predicted"/>
<feature type="domain" description="VOC" evidence="1">
    <location>
        <begin position="1"/>
        <end position="122"/>
    </location>
</feature>